<dbReference type="Proteomes" id="UP001500630">
    <property type="component" value="Unassembled WGS sequence"/>
</dbReference>
<keyword evidence="1" id="KW-0175">Coiled coil</keyword>
<name>A0ABP6ZVE5_9ACTN</name>
<protein>
    <submittedName>
        <fullName evidence="2">Uncharacterized protein</fullName>
    </submittedName>
</protein>
<evidence type="ECO:0000256" key="1">
    <source>
        <dbReference type="SAM" id="Coils"/>
    </source>
</evidence>
<evidence type="ECO:0000313" key="3">
    <source>
        <dbReference type="Proteomes" id="UP001500630"/>
    </source>
</evidence>
<organism evidence="2 3">
    <name type="scientific">Nonomuraea rosea</name>
    <dbReference type="NCBI Taxonomy" id="638574"/>
    <lineage>
        <taxon>Bacteria</taxon>
        <taxon>Bacillati</taxon>
        <taxon>Actinomycetota</taxon>
        <taxon>Actinomycetes</taxon>
        <taxon>Streptosporangiales</taxon>
        <taxon>Streptosporangiaceae</taxon>
        <taxon>Nonomuraea</taxon>
    </lineage>
</organism>
<reference evidence="3" key="1">
    <citation type="journal article" date="2019" name="Int. J. Syst. Evol. Microbiol.">
        <title>The Global Catalogue of Microorganisms (GCM) 10K type strain sequencing project: providing services to taxonomists for standard genome sequencing and annotation.</title>
        <authorList>
            <consortium name="The Broad Institute Genomics Platform"/>
            <consortium name="The Broad Institute Genome Sequencing Center for Infectious Disease"/>
            <person name="Wu L."/>
            <person name="Ma J."/>
        </authorList>
    </citation>
    <scope>NUCLEOTIDE SEQUENCE [LARGE SCALE GENOMIC DNA]</scope>
    <source>
        <strain evidence="3">JCM 17326</strain>
    </source>
</reference>
<sequence>MPERPVRPVRRHCVTFSLEIDERLREAAARMHRAERVRHLRKTTAQQIEDVRGTLENLEFELVEEERDVARLEGGLSAVLARMLGNREERLERERAEAVVARERVVGHRARLAQLEADAAAAAAELAVLDPASREYARLLVEKEQQLIRSGDPRARELADLGAALDRLSADVRECEEAHQAGQGANEALGVVLRFLNSARNASTFDMFGGGLLVDAYEHDKLTSADKAAWHAQRALDVFARELADTGIAARPVMPKVDTRWFVDAFFDNIISDVLKHQRIEKARTEVKKLAQWVHDTGAYLKTRHAQLLTERTQLLTRREELLRPA</sequence>
<keyword evidence="3" id="KW-1185">Reference proteome</keyword>
<proteinExistence type="predicted"/>
<feature type="coiled-coil region" evidence="1">
    <location>
        <begin position="48"/>
        <end position="75"/>
    </location>
</feature>
<evidence type="ECO:0000313" key="2">
    <source>
        <dbReference type="EMBL" id="GAA3620174.1"/>
    </source>
</evidence>
<comment type="caution">
    <text evidence="2">The sequence shown here is derived from an EMBL/GenBank/DDBJ whole genome shotgun (WGS) entry which is preliminary data.</text>
</comment>
<dbReference type="EMBL" id="BAABDQ010000061">
    <property type="protein sequence ID" value="GAA3620174.1"/>
    <property type="molecule type" value="Genomic_DNA"/>
</dbReference>
<gene>
    <name evidence="2" type="ORF">GCM10022419_127260</name>
</gene>
<accession>A0ABP6ZVE5</accession>